<comment type="caution">
    <text evidence="1">The sequence shown here is derived from an EMBL/GenBank/DDBJ whole genome shotgun (WGS) entry which is preliminary data.</text>
</comment>
<accession>I3IH92</accession>
<evidence type="ECO:0000313" key="2">
    <source>
        <dbReference type="Proteomes" id="UP000002985"/>
    </source>
</evidence>
<evidence type="ECO:0000313" key="1">
    <source>
        <dbReference type="EMBL" id="GAB61087.1"/>
    </source>
</evidence>
<protein>
    <submittedName>
        <fullName evidence="1">Uncharacterized protein</fullName>
    </submittedName>
</protein>
<dbReference type="EMBL" id="BAFH01000002">
    <property type="protein sequence ID" value="GAB61087.1"/>
    <property type="molecule type" value="Genomic_DNA"/>
</dbReference>
<sequence length="56" mass="6785">MDKGFVYTFEDEKIIEYMKLSTEDKLKWLEEINELTNAVLSDREKELREKLRACEI</sequence>
<dbReference type="STRING" id="247490.KSU1_B0230"/>
<name>I3IH92_9BACT</name>
<organism evidence="1 2">
    <name type="scientific">Candidatus Jettenia caeni</name>
    <dbReference type="NCBI Taxonomy" id="247490"/>
    <lineage>
        <taxon>Bacteria</taxon>
        <taxon>Pseudomonadati</taxon>
        <taxon>Planctomycetota</taxon>
        <taxon>Candidatus Brocadiia</taxon>
        <taxon>Candidatus Brocadiales</taxon>
        <taxon>Candidatus Brocadiaceae</taxon>
        <taxon>Candidatus Jettenia</taxon>
    </lineage>
</organism>
<dbReference type="Proteomes" id="UP000002985">
    <property type="component" value="Unassembled WGS sequence"/>
</dbReference>
<keyword evidence="2" id="KW-1185">Reference proteome</keyword>
<dbReference type="AlphaFoldDB" id="I3IH92"/>
<gene>
    <name evidence="1" type="ORF">KSU1_B0230</name>
</gene>
<reference evidence="1 2" key="1">
    <citation type="journal article" date="2012" name="FEBS Lett.">
        <title>Anammox organism KSU-1 expresses a NirK-type copper-containing nitrite reductase instead of a NirS-type with cytochrome cd1.</title>
        <authorList>
            <person name="Hira D."/>
            <person name="Toh H."/>
            <person name="Migita C.T."/>
            <person name="Okubo H."/>
            <person name="Nishiyama T."/>
            <person name="Hattori M."/>
            <person name="Furukawa K."/>
            <person name="Fujii T."/>
        </authorList>
    </citation>
    <scope>NUCLEOTIDE SEQUENCE [LARGE SCALE GENOMIC DNA]</scope>
</reference>
<proteinExistence type="predicted"/>